<dbReference type="PANTHER" id="PTHR30185:SF18">
    <property type="entry name" value="TRANSCRIPTIONAL REGULATOR MTLR"/>
    <property type="match status" value="1"/>
</dbReference>
<dbReference type="EMBL" id="JAFREM010000003">
    <property type="protein sequence ID" value="MBO1304815.1"/>
    <property type="molecule type" value="Genomic_DNA"/>
</dbReference>
<dbReference type="RefSeq" id="WP_207671760.1">
    <property type="nucleotide sequence ID" value="NZ_JAFREM010000003.1"/>
</dbReference>
<dbReference type="InterPro" id="IPR036634">
    <property type="entry name" value="PRD_sf"/>
</dbReference>
<dbReference type="InterPro" id="IPR003501">
    <property type="entry name" value="PTS_EIIB_2/3"/>
</dbReference>
<dbReference type="Pfam" id="PF00874">
    <property type="entry name" value="PRD"/>
    <property type="match status" value="2"/>
</dbReference>
<sequence length="490" mass="57291">MQLSKRETQLIELFLKHGMTLTGQELAEFANVSTKTIYRTIKKINEESENGDIIVSEVGKGFRLDYEKYLKESLQKRSDNQAQGPMERRNAILLTLLFRSPRRILIHDLFSPYYVSDTVISNDLNRIAEFLKGYHLKLIKKDQRIAIEGKEKDIRKVVNGLLSANTLMDADFTTQKHKISAYDINFITSLLEFIENQLKSGIVYPYNMNIFSHIYILIKRVREGEIRSDLSFEQLDEDEQKLIERYHELYKLSEMVISKMNDYLNLVLPKSEAFYLFQYLISSRIENTPIKLVEKSQEALEMTEFFSKKMSEKMGIRIDQQPNQQDLYSHVEPMLYRLKNEIIVKNDLLSDIKLEYSETFNQVKQVSQEVQEVFHVNEISEDEIGFLTLYFVKYKEMINSKKRVLIMCSSGVGTSELLKVKVRKAFPELEIVDVLSARQYKKKADQYQNIDLVLTTVHLNTEMQVPSILVNSVFTKQDEQRVKQMLGEIG</sequence>
<evidence type="ECO:0000256" key="2">
    <source>
        <dbReference type="ARBA" id="ARBA00022737"/>
    </source>
</evidence>
<dbReference type="InterPro" id="IPR050661">
    <property type="entry name" value="BglG_antiterminators"/>
</dbReference>
<dbReference type="PROSITE" id="PS51099">
    <property type="entry name" value="PTS_EIIB_TYPE_2"/>
    <property type="match status" value="1"/>
</dbReference>
<dbReference type="InterPro" id="IPR013196">
    <property type="entry name" value="HTH_11"/>
</dbReference>
<gene>
    <name evidence="8" type="ORF">JZO70_01480</name>
</gene>
<keyword evidence="3" id="KW-0805">Transcription regulation</keyword>
<reference evidence="8 9" key="1">
    <citation type="submission" date="2021-03" db="EMBL/GenBank/DDBJ databases">
        <title>Enterococcal diversity collection.</title>
        <authorList>
            <person name="Gilmore M.S."/>
            <person name="Schwartzman J."/>
            <person name="Van Tyne D."/>
            <person name="Martin M."/>
            <person name="Earl A.M."/>
            <person name="Manson A.L."/>
            <person name="Straub T."/>
            <person name="Salamzade R."/>
            <person name="Saavedra J."/>
            <person name="Lebreton F."/>
            <person name="Prichula J."/>
            <person name="Schaufler K."/>
            <person name="Gaca A."/>
            <person name="Sgardioli B."/>
            <person name="Wagenaar J."/>
            <person name="Strong T."/>
        </authorList>
    </citation>
    <scope>NUCLEOTIDE SEQUENCE [LARGE SCALE GENOMIC DNA]</scope>
    <source>
        <strain evidence="8 9">669A</strain>
    </source>
</reference>
<dbReference type="Pfam" id="PF08279">
    <property type="entry name" value="HTH_11"/>
    <property type="match status" value="1"/>
</dbReference>
<dbReference type="Gene3D" id="3.40.50.2300">
    <property type="match status" value="1"/>
</dbReference>
<evidence type="ECO:0000259" key="6">
    <source>
        <dbReference type="PROSITE" id="PS51099"/>
    </source>
</evidence>
<evidence type="ECO:0000256" key="3">
    <source>
        <dbReference type="ARBA" id="ARBA00023015"/>
    </source>
</evidence>
<dbReference type="CDD" id="cd05568">
    <property type="entry name" value="PTS_IIB_bgl_like"/>
    <property type="match status" value="1"/>
</dbReference>
<accession>A0ABS3L6V7</accession>
<dbReference type="Pfam" id="PF05043">
    <property type="entry name" value="Mga"/>
    <property type="match status" value="1"/>
</dbReference>
<dbReference type="Gene3D" id="1.10.10.10">
    <property type="entry name" value="Winged helix-like DNA-binding domain superfamily/Winged helix DNA-binding domain"/>
    <property type="match status" value="1"/>
</dbReference>
<keyword evidence="9" id="KW-1185">Reference proteome</keyword>
<dbReference type="InterPro" id="IPR011608">
    <property type="entry name" value="PRD"/>
</dbReference>
<dbReference type="Pfam" id="PF02302">
    <property type="entry name" value="PTS_IIB"/>
    <property type="match status" value="1"/>
</dbReference>
<evidence type="ECO:0000313" key="9">
    <source>
        <dbReference type="Proteomes" id="UP000664601"/>
    </source>
</evidence>
<evidence type="ECO:0000256" key="4">
    <source>
        <dbReference type="ARBA" id="ARBA00023159"/>
    </source>
</evidence>
<dbReference type="InterPro" id="IPR007737">
    <property type="entry name" value="Mga_HTH"/>
</dbReference>
<dbReference type="Gene3D" id="1.10.1790.10">
    <property type="entry name" value="PRD domain"/>
    <property type="match status" value="2"/>
</dbReference>
<organism evidence="8 9">
    <name type="scientific">Candidatus Enterococcus moelleringii</name>
    <dbReference type="NCBI Taxonomy" id="2815325"/>
    <lineage>
        <taxon>Bacteria</taxon>
        <taxon>Bacillati</taxon>
        <taxon>Bacillota</taxon>
        <taxon>Bacilli</taxon>
        <taxon>Lactobacillales</taxon>
        <taxon>Enterococcaceae</taxon>
        <taxon>Enterococcus</taxon>
    </lineage>
</organism>
<feature type="domain" description="PRD" evidence="7">
    <location>
        <begin position="294"/>
        <end position="401"/>
    </location>
</feature>
<protein>
    <submittedName>
        <fullName evidence="8">Transcription antiterminator</fullName>
    </submittedName>
</protein>
<dbReference type="SUPFAM" id="SSF52794">
    <property type="entry name" value="PTS system IIB component-like"/>
    <property type="match status" value="1"/>
</dbReference>
<evidence type="ECO:0000313" key="8">
    <source>
        <dbReference type="EMBL" id="MBO1304815.1"/>
    </source>
</evidence>
<dbReference type="Proteomes" id="UP000664601">
    <property type="component" value="Unassembled WGS sequence"/>
</dbReference>
<comment type="caution">
    <text evidence="8">The sequence shown here is derived from an EMBL/GenBank/DDBJ whole genome shotgun (WGS) entry which is preliminary data.</text>
</comment>
<feature type="domain" description="PTS EIIB type-2" evidence="6">
    <location>
        <begin position="402"/>
        <end position="490"/>
    </location>
</feature>
<dbReference type="SUPFAM" id="SSF63520">
    <property type="entry name" value="PTS-regulatory domain, PRD"/>
    <property type="match status" value="2"/>
</dbReference>
<proteinExistence type="predicted"/>
<keyword evidence="4" id="KW-0010">Activator</keyword>
<evidence type="ECO:0000259" key="7">
    <source>
        <dbReference type="PROSITE" id="PS51372"/>
    </source>
</evidence>
<evidence type="ECO:0000256" key="5">
    <source>
        <dbReference type="ARBA" id="ARBA00023163"/>
    </source>
</evidence>
<name>A0ABS3L6V7_9ENTE</name>
<keyword evidence="2" id="KW-0677">Repeat</keyword>
<dbReference type="InterPro" id="IPR036388">
    <property type="entry name" value="WH-like_DNA-bd_sf"/>
</dbReference>
<dbReference type="InterPro" id="IPR013011">
    <property type="entry name" value="PTS_EIIB_2"/>
</dbReference>
<dbReference type="PROSITE" id="PS51372">
    <property type="entry name" value="PRD_2"/>
    <property type="match status" value="2"/>
</dbReference>
<feature type="domain" description="PRD" evidence="7">
    <location>
        <begin position="178"/>
        <end position="290"/>
    </location>
</feature>
<keyword evidence="1" id="KW-0808">Transferase</keyword>
<keyword evidence="5" id="KW-0804">Transcription</keyword>
<dbReference type="PANTHER" id="PTHR30185">
    <property type="entry name" value="CRYPTIC BETA-GLUCOSIDE BGL OPERON ANTITERMINATOR"/>
    <property type="match status" value="1"/>
</dbReference>
<dbReference type="InterPro" id="IPR036095">
    <property type="entry name" value="PTS_EIIB-like_sf"/>
</dbReference>
<evidence type="ECO:0000256" key="1">
    <source>
        <dbReference type="ARBA" id="ARBA00022679"/>
    </source>
</evidence>